<name>V8N5F8_OPHHA</name>
<keyword evidence="3" id="KW-1185">Reference proteome</keyword>
<comment type="caution">
    <text evidence="2">The sequence shown here is derived from an EMBL/GenBank/DDBJ whole genome shotgun (WGS) entry which is preliminary data.</text>
</comment>
<feature type="region of interest" description="Disordered" evidence="1">
    <location>
        <begin position="67"/>
        <end position="93"/>
    </location>
</feature>
<feature type="compositionally biased region" description="Basic and acidic residues" evidence="1">
    <location>
        <begin position="1"/>
        <end position="17"/>
    </location>
</feature>
<protein>
    <submittedName>
        <fullName evidence="2">Uncharacterized protein</fullName>
    </submittedName>
</protein>
<feature type="non-terminal residue" evidence="2">
    <location>
        <position position="1"/>
    </location>
</feature>
<feature type="non-terminal residue" evidence="2">
    <location>
        <position position="93"/>
    </location>
</feature>
<sequence length="93" mass="10651">MDEPRAAGTDREPKGAEKTTSAIHRQHKKERLGWGASQHCRRETRHGMQERWEAQLQQFLKSLQPILTGRGSSGMSEASPWEDTKEFLASFEQ</sequence>
<evidence type="ECO:0000256" key="1">
    <source>
        <dbReference type="SAM" id="MobiDB-lite"/>
    </source>
</evidence>
<reference evidence="2 3" key="1">
    <citation type="journal article" date="2013" name="Proc. Natl. Acad. Sci. U.S.A.">
        <title>The king cobra genome reveals dynamic gene evolution and adaptation in the snake venom system.</title>
        <authorList>
            <person name="Vonk F.J."/>
            <person name="Casewell N.R."/>
            <person name="Henkel C.V."/>
            <person name="Heimberg A.M."/>
            <person name="Jansen H.J."/>
            <person name="McCleary R.J."/>
            <person name="Kerkkamp H.M."/>
            <person name="Vos R.A."/>
            <person name="Guerreiro I."/>
            <person name="Calvete J.J."/>
            <person name="Wuster W."/>
            <person name="Woods A.E."/>
            <person name="Logan J.M."/>
            <person name="Harrison R.A."/>
            <person name="Castoe T.A."/>
            <person name="de Koning A.P."/>
            <person name="Pollock D.D."/>
            <person name="Yandell M."/>
            <person name="Calderon D."/>
            <person name="Renjifo C."/>
            <person name="Currier R.B."/>
            <person name="Salgado D."/>
            <person name="Pla D."/>
            <person name="Sanz L."/>
            <person name="Hyder A.S."/>
            <person name="Ribeiro J.M."/>
            <person name="Arntzen J.W."/>
            <person name="van den Thillart G.E."/>
            <person name="Boetzer M."/>
            <person name="Pirovano W."/>
            <person name="Dirks R.P."/>
            <person name="Spaink H.P."/>
            <person name="Duboule D."/>
            <person name="McGlinn E."/>
            <person name="Kini R.M."/>
            <person name="Richardson M.K."/>
        </authorList>
    </citation>
    <scope>NUCLEOTIDE SEQUENCE</scope>
    <source>
        <tissue evidence="2">Blood</tissue>
    </source>
</reference>
<gene>
    <name evidence="2" type="ORF">L345_17167</name>
</gene>
<evidence type="ECO:0000313" key="2">
    <source>
        <dbReference type="EMBL" id="ETE57121.1"/>
    </source>
</evidence>
<feature type="region of interest" description="Disordered" evidence="1">
    <location>
        <begin position="1"/>
        <end position="47"/>
    </location>
</feature>
<dbReference type="AlphaFoldDB" id="V8N5F8"/>
<proteinExistence type="predicted"/>
<organism evidence="2 3">
    <name type="scientific">Ophiophagus hannah</name>
    <name type="common">King cobra</name>
    <name type="synonym">Naja hannah</name>
    <dbReference type="NCBI Taxonomy" id="8665"/>
    <lineage>
        <taxon>Eukaryota</taxon>
        <taxon>Metazoa</taxon>
        <taxon>Chordata</taxon>
        <taxon>Craniata</taxon>
        <taxon>Vertebrata</taxon>
        <taxon>Euteleostomi</taxon>
        <taxon>Lepidosauria</taxon>
        <taxon>Squamata</taxon>
        <taxon>Bifurcata</taxon>
        <taxon>Unidentata</taxon>
        <taxon>Episquamata</taxon>
        <taxon>Toxicofera</taxon>
        <taxon>Serpentes</taxon>
        <taxon>Colubroidea</taxon>
        <taxon>Elapidae</taxon>
        <taxon>Elapinae</taxon>
        <taxon>Ophiophagus</taxon>
    </lineage>
</organism>
<dbReference type="Proteomes" id="UP000018936">
    <property type="component" value="Unassembled WGS sequence"/>
</dbReference>
<evidence type="ECO:0000313" key="3">
    <source>
        <dbReference type="Proteomes" id="UP000018936"/>
    </source>
</evidence>
<accession>V8N5F8</accession>
<dbReference type="EMBL" id="AZIM01009772">
    <property type="protein sequence ID" value="ETE57121.1"/>
    <property type="molecule type" value="Genomic_DNA"/>
</dbReference>